<evidence type="ECO:0000313" key="1">
    <source>
        <dbReference type="EMBL" id="KAJ8300274.1"/>
    </source>
</evidence>
<name>A0ABQ9E4C9_TEGGR</name>
<organism evidence="1 2">
    <name type="scientific">Tegillarca granosa</name>
    <name type="common">Malaysian cockle</name>
    <name type="synonym">Anadara granosa</name>
    <dbReference type="NCBI Taxonomy" id="220873"/>
    <lineage>
        <taxon>Eukaryota</taxon>
        <taxon>Metazoa</taxon>
        <taxon>Spiralia</taxon>
        <taxon>Lophotrochozoa</taxon>
        <taxon>Mollusca</taxon>
        <taxon>Bivalvia</taxon>
        <taxon>Autobranchia</taxon>
        <taxon>Pteriomorphia</taxon>
        <taxon>Arcoida</taxon>
        <taxon>Arcoidea</taxon>
        <taxon>Arcidae</taxon>
        <taxon>Tegillarca</taxon>
    </lineage>
</organism>
<sequence length="179" mass="20249">MKPKTTSGNIEELVSSGLEKYRKAVVSQLNGKKKPAFIVEMENTKSSCRTENQRNYVDDCITLVGLPLFFKEKPEKLVSFTEENNAIQIYVKDKILAMNEEAFGFKVDGCTIFECDNFFQAFCGCIASIYAFNLAYPKELTKYFTFVQNILIGLKDGEGKINLDKRILNVVAALNIQIK</sequence>
<proteinExistence type="predicted"/>
<protein>
    <submittedName>
        <fullName evidence="1">Uncharacterized protein</fullName>
    </submittedName>
</protein>
<evidence type="ECO:0000313" key="2">
    <source>
        <dbReference type="Proteomes" id="UP001217089"/>
    </source>
</evidence>
<gene>
    <name evidence="1" type="ORF">KUTeg_021793</name>
</gene>
<accession>A0ABQ9E4C9</accession>
<keyword evidence="2" id="KW-1185">Reference proteome</keyword>
<reference evidence="1 2" key="1">
    <citation type="submission" date="2022-12" db="EMBL/GenBank/DDBJ databases">
        <title>Chromosome-level genome of Tegillarca granosa.</title>
        <authorList>
            <person name="Kim J."/>
        </authorList>
    </citation>
    <scope>NUCLEOTIDE SEQUENCE [LARGE SCALE GENOMIC DNA]</scope>
    <source>
        <strain evidence="1">Teg-2019</strain>
        <tissue evidence="1">Adductor muscle</tissue>
    </source>
</reference>
<dbReference type="EMBL" id="JARBDR010000919">
    <property type="protein sequence ID" value="KAJ8300274.1"/>
    <property type="molecule type" value="Genomic_DNA"/>
</dbReference>
<dbReference type="Proteomes" id="UP001217089">
    <property type="component" value="Unassembled WGS sequence"/>
</dbReference>
<comment type="caution">
    <text evidence="1">The sequence shown here is derived from an EMBL/GenBank/DDBJ whole genome shotgun (WGS) entry which is preliminary data.</text>
</comment>